<comment type="caution">
    <text evidence="2">The sequence shown here is derived from an EMBL/GenBank/DDBJ whole genome shotgun (WGS) entry which is preliminary data.</text>
</comment>
<dbReference type="EMBL" id="VSSQ01018569">
    <property type="protein sequence ID" value="MPM61876.1"/>
    <property type="molecule type" value="Genomic_DNA"/>
</dbReference>
<feature type="region of interest" description="Disordered" evidence="1">
    <location>
        <begin position="347"/>
        <end position="392"/>
    </location>
</feature>
<evidence type="ECO:0000313" key="2">
    <source>
        <dbReference type="EMBL" id="MPM61876.1"/>
    </source>
</evidence>
<gene>
    <name evidence="2" type="ORF">SDC9_108739</name>
</gene>
<reference evidence="2" key="1">
    <citation type="submission" date="2019-08" db="EMBL/GenBank/DDBJ databases">
        <authorList>
            <person name="Kucharzyk K."/>
            <person name="Murdoch R.W."/>
            <person name="Higgins S."/>
            <person name="Loffler F."/>
        </authorList>
    </citation>
    <scope>NUCLEOTIDE SEQUENCE</scope>
</reference>
<name>A0A645B9Z4_9ZZZZ</name>
<accession>A0A645B9Z4</accession>
<dbReference type="AlphaFoldDB" id="A0A645B9Z4"/>
<proteinExistence type="predicted"/>
<organism evidence="2">
    <name type="scientific">bioreactor metagenome</name>
    <dbReference type="NCBI Taxonomy" id="1076179"/>
    <lineage>
        <taxon>unclassified sequences</taxon>
        <taxon>metagenomes</taxon>
        <taxon>ecological metagenomes</taxon>
    </lineage>
</organism>
<protein>
    <submittedName>
        <fullName evidence="2">Uncharacterized protein</fullName>
    </submittedName>
</protein>
<evidence type="ECO:0000256" key="1">
    <source>
        <dbReference type="SAM" id="MobiDB-lite"/>
    </source>
</evidence>
<sequence length="392" mass="41546">MDGHGASGAGGLLRCAAGTDEVGVGRAARVGGEVQQHPRPTGAAVQQAFQVVGVRDVPCHLGVAGLQQRLHLVEQRGFDQWLVRAGVQGSLVADHSGVVRVREQLVEGVLPERLRRALRRWHGGQASRGEVAQQPGDRGLALGVGLERPPDQRRTFGIDLDGANLTALGVGAADVEVADRGAHRRAALRELLRQPFGDFGGEVAGVELCDGRHDPVDEHPGGRLVDGLGSRHERHPSGEQSLVNLHVIGTVASEPVELVHDAERHPGGGDEREHVLEPVAIRRPGRLSGVDELAHDLRTQFVGLPRVRLTLRGDGEALVGAAAFGLLAGGDTEVGRREQYRSVCLNDDASSDRGAHGGPPCRGTAWSRFSRVPLTNRSPELDSARLSGSGKP</sequence>